<dbReference type="EMBL" id="VSSQ01038047">
    <property type="protein sequence ID" value="MPM90908.1"/>
    <property type="molecule type" value="Genomic_DNA"/>
</dbReference>
<dbReference type="AlphaFoldDB" id="A0A645DP74"/>
<proteinExistence type="predicted"/>
<reference evidence="1" key="1">
    <citation type="submission" date="2019-08" db="EMBL/GenBank/DDBJ databases">
        <authorList>
            <person name="Kucharzyk K."/>
            <person name="Murdoch R.W."/>
            <person name="Higgins S."/>
            <person name="Loffler F."/>
        </authorList>
    </citation>
    <scope>NUCLEOTIDE SEQUENCE</scope>
</reference>
<protein>
    <submittedName>
        <fullName evidence="1">Uncharacterized protein</fullName>
    </submittedName>
</protein>
<evidence type="ECO:0000313" key="1">
    <source>
        <dbReference type="EMBL" id="MPM90908.1"/>
    </source>
</evidence>
<organism evidence="1">
    <name type="scientific">bioreactor metagenome</name>
    <dbReference type="NCBI Taxonomy" id="1076179"/>
    <lineage>
        <taxon>unclassified sequences</taxon>
        <taxon>metagenomes</taxon>
        <taxon>ecological metagenomes</taxon>
    </lineage>
</organism>
<gene>
    <name evidence="1" type="ORF">SDC9_138031</name>
</gene>
<name>A0A645DP74_9ZZZZ</name>
<accession>A0A645DP74</accession>
<comment type="caution">
    <text evidence="1">The sequence shown here is derived from an EMBL/GenBank/DDBJ whole genome shotgun (WGS) entry which is preliminary data.</text>
</comment>
<sequence>MSCAVVVEVKVQLTVELLAVVPVGLIHRLKAFSKQPAEGVVMVHLLHRAALAQYHPVVSLMVFQVVMVSWSGTGKSNVSFFREDHAQRAVFVYLVARIFSLCRCASRRVSYA</sequence>